<dbReference type="PANTHER" id="PTHR35006:SF1">
    <property type="entry name" value="BLL2941 PROTEIN"/>
    <property type="match status" value="1"/>
</dbReference>
<evidence type="ECO:0000259" key="1">
    <source>
        <dbReference type="PROSITE" id="PS51819"/>
    </source>
</evidence>
<organism evidence="2 3">
    <name type="scientific">Cognatishimia maritima</name>
    <dbReference type="NCBI Taxonomy" id="870908"/>
    <lineage>
        <taxon>Bacteria</taxon>
        <taxon>Pseudomonadati</taxon>
        <taxon>Pseudomonadota</taxon>
        <taxon>Alphaproteobacteria</taxon>
        <taxon>Rhodobacterales</taxon>
        <taxon>Paracoccaceae</taxon>
        <taxon>Cognatishimia</taxon>
    </lineage>
</organism>
<dbReference type="OrthoDB" id="9807407at2"/>
<dbReference type="InterPro" id="IPR029068">
    <property type="entry name" value="Glyas_Bleomycin-R_OHBP_Dase"/>
</dbReference>
<dbReference type="InterPro" id="IPR037523">
    <property type="entry name" value="VOC_core"/>
</dbReference>
<dbReference type="AlphaFoldDB" id="A0A1M5NTC5"/>
<dbReference type="RefSeq" id="WP_072792316.1">
    <property type="nucleotide sequence ID" value="NZ_FQWM01000002.1"/>
</dbReference>
<dbReference type="SUPFAM" id="SSF54593">
    <property type="entry name" value="Glyoxalase/Bleomycin resistance protein/Dihydroxybiphenyl dioxygenase"/>
    <property type="match status" value="1"/>
</dbReference>
<keyword evidence="3" id="KW-1185">Reference proteome</keyword>
<sequence length="121" mass="12985">MKSSYIVLGTNDMTAGVAFYDALFADTALTQVHSDHRMTYWQCPDLAFALALPFDGAPATNGNGTMVGLDVGANSDVDRLYAKALEIGGTSEGAPAQRGPYYSCYVRDLDKNKLCLFSMAV</sequence>
<dbReference type="PANTHER" id="PTHR35006">
    <property type="entry name" value="GLYOXALASE FAMILY PROTEIN (AFU_ORTHOLOGUE AFUA_5G14830)"/>
    <property type="match status" value="1"/>
</dbReference>
<keyword evidence="2" id="KW-0456">Lyase</keyword>
<name>A0A1M5NTC5_9RHOB</name>
<dbReference type="CDD" id="cd07262">
    <property type="entry name" value="VOC_like"/>
    <property type="match status" value="1"/>
</dbReference>
<dbReference type="Gene3D" id="3.10.180.10">
    <property type="entry name" value="2,3-Dihydroxybiphenyl 1,2-Dioxygenase, domain 1"/>
    <property type="match status" value="1"/>
</dbReference>
<proteinExistence type="predicted"/>
<dbReference type="Proteomes" id="UP000184211">
    <property type="component" value="Unassembled WGS sequence"/>
</dbReference>
<reference evidence="3" key="1">
    <citation type="submission" date="2016-11" db="EMBL/GenBank/DDBJ databases">
        <authorList>
            <person name="Varghese N."/>
            <person name="Submissions S."/>
        </authorList>
    </citation>
    <scope>NUCLEOTIDE SEQUENCE [LARGE SCALE GENOMIC DNA]</scope>
    <source>
        <strain evidence="3">DSM 28223</strain>
    </source>
</reference>
<evidence type="ECO:0000313" key="2">
    <source>
        <dbReference type="EMBL" id="SHG92816.1"/>
    </source>
</evidence>
<feature type="domain" description="VOC" evidence="1">
    <location>
        <begin position="2"/>
        <end position="119"/>
    </location>
</feature>
<dbReference type="STRING" id="870908.SAMN04488044_1626"/>
<dbReference type="PROSITE" id="PS51819">
    <property type="entry name" value="VOC"/>
    <property type="match status" value="1"/>
</dbReference>
<dbReference type="GO" id="GO:0016829">
    <property type="term" value="F:lyase activity"/>
    <property type="evidence" value="ECO:0007669"/>
    <property type="project" value="UniProtKB-KW"/>
</dbReference>
<accession>A0A1M5NTC5</accession>
<protein>
    <submittedName>
        <fullName evidence="2">Predicted lactoylglutathione lyase</fullName>
    </submittedName>
</protein>
<dbReference type="EMBL" id="FQWM01000002">
    <property type="protein sequence ID" value="SHG92816.1"/>
    <property type="molecule type" value="Genomic_DNA"/>
</dbReference>
<gene>
    <name evidence="2" type="ORF">SAMN04488044_1626</name>
</gene>
<evidence type="ECO:0000313" key="3">
    <source>
        <dbReference type="Proteomes" id="UP000184211"/>
    </source>
</evidence>